<gene>
    <name evidence="4" type="ORF">JFL75_13760</name>
</gene>
<dbReference type="PROSITE" id="PS50005">
    <property type="entry name" value="TPR"/>
    <property type="match status" value="1"/>
</dbReference>
<proteinExistence type="predicted"/>
<dbReference type="AlphaFoldDB" id="A0A7T7XKD1"/>
<keyword evidence="1" id="KW-0677">Repeat</keyword>
<keyword evidence="5" id="KW-1185">Reference proteome</keyword>
<evidence type="ECO:0000256" key="3">
    <source>
        <dbReference type="PROSITE-ProRule" id="PRU00504"/>
    </source>
</evidence>
<dbReference type="InterPro" id="IPR011990">
    <property type="entry name" value="TPR-like_helical_dom_sf"/>
</dbReference>
<dbReference type="InterPro" id="IPR036465">
    <property type="entry name" value="vWFA_dom_sf"/>
</dbReference>
<accession>A0A7T7XKD1</accession>
<evidence type="ECO:0000256" key="2">
    <source>
        <dbReference type="PROSITE-ProRule" id="PRU00339"/>
    </source>
</evidence>
<dbReference type="Gene3D" id="2.120.10.30">
    <property type="entry name" value="TolB, C-terminal domain"/>
    <property type="match status" value="2"/>
</dbReference>
<feature type="repeat" description="NHL" evidence="3">
    <location>
        <begin position="232"/>
        <end position="275"/>
    </location>
</feature>
<protein>
    <submittedName>
        <fullName evidence="4">6-bladed beta-propeller</fullName>
    </submittedName>
</protein>
<dbReference type="Proteomes" id="UP000595917">
    <property type="component" value="Chromosome"/>
</dbReference>
<dbReference type="InterPro" id="IPR019734">
    <property type="entry name" value="TPR_rpt"/>
</dbReference>
<dbReference type="EMBL" id="CP067089">
    <property type="protein sequence ID" value="QQO08004.1"/>
    <property type="molecule type" value="Genomic_DNA"/>
</dbReference>
<keyword evidence="2" id="KW-0802">TPR repeat</keyword>
<dbReference type="PROSITE" id="PS51125">
    <property type="entry name" value="NHL"/>
    <property type="match status" value="1"/>
</dbReference>
<dbReference type="SUPFAM" id="SSF101898">
    <property type="entry name" value="NHL repeat"/>
    <property type="match status" value="1"/>
</dbReference>
<dbReference type="SUPFAM" id="SSF53300">
    <property type="entry name" value="vWA-like"/>
    <property type="match status" value="1"/>
</dbReference>
<dbReference type="Gene3D" id="1.25.40.10">
    <property type="entry name" value="Tetratricopeptide repeat domain"/>
    <property type="match status" value="1"/>
</dbReference>
<dbReference type="GO" id="GO:0008270">
    <property type="term" value="F:zinc ion binding"/>
    <property type="evidence" value="ECO:0007669"/>
    <property type="project" value="UniProtKB-KW"/>
</dbReference>
<evidence type="ECO:0000313" key="4">
    <source>
        <dbReference type="EMBL" id="QQO08004.1"/>
    </source>
</evidence>
<evidence type="ECO:0000256" key="1">
    <source>
        <dbReference type="ARBA" id="ARBA00022737"/>
    </source>
</evidence>
<dbReference type="RefSeq" id="WP_215625310.1">
    <property type="nucleotide sequence ID" value="NZ_CP067089.2"/>
</dbReference>
<feature type="repeat" description="TPR" evidence="2">
    <location>
        <begin position="41"/>
        <end position="74"/>
    </location>
</feature>
<dbReference type="KEGG" id="bhc:JFL75_13760"/>
<dbReference type="SUPFAM" id="SSF48452">
    <property type="entry name" value="TPR-like"/>
    <property type="match status" value="1"/>
</dbReference>
<dbReference type="InterPro" id="IPR050952">
    <property type="entry name" value="TRIM-NHL_E3_ligases"/>
</dbReference>
<organism evidence="4 5">
    <name type="scientific">Breznakiella homolactica</name>
    <dbReference type="NCBI Taxonomy" id="2798577"/>
    <lineage>
        <taxon>Bacteria</taxon>
        <taxon>Pseudomonadati</taxon>
        <taxon>Spirochaetota</taxon>
        <taxon>Spirochaetia</taxon>
        <taxon>Spirochaetales</taxon>
        <taxon>Breznakiellaceae</taxon>
        <taxon>Breznakiella</taxon>
    </lineage>
</organism>
<evidence type="ECO:0000313" key="5">
    <source>
        <dbReference type="Proteomes" id="UP000595917"/>
    </source>
</evidence>
<dbReference type="Gene3D" id="3.40.50.410">
    <property type="entry name" value="von Willebrand factor, type A domain"/>
    <property type="match status" value="1"/>
</dbReference>
<dbReference type="InterPro" id="IPR011042">
    <property type="entry name" value="6-blade_b-propeller_TolB-like"/>
</dbReference>
<name>A0A7T7XKD1_9SPIR</name>
<dbReference type="Pfam" id="PF17170">
    <property type="entry name" value="DUF5128"/>
    <property type="match status" value="1"/>
</dbReference>
<reference evidence="4" key="1">
    <citation type="submission" date="2021-01" db="EMBL/GenBank/DDBJ databases">
        <title>Description of Breznakiella homolactica.</title>
        <authorList>
            <person name="Song Y."/>
            <person name="Brune A."/>
        </authorList>
    </citation>
    <scope>NUCLEOTIDE SEQUENCE</scope>
    <source>
        <strain evidence="4">RmG30</strain>
    </source>
</reference>
<dbReference type="PANTHER" id="PTHR24104">
    <property type="entry name" value="E3 UBIQUITIN-PROTEIN LIGASE NHLRC1-RELATED"/>
    <property type="match status" value="1"/>
</dbReference>
<dbReference type="CDD" id="cd05819">
    <property type="entry name" value="NHL"/>
    <property type="match status" value="1"/>
</dbReference>
<dbReference type="PANTHER" id="PTHR24104:SF25">
    <property type="entry name" value="PROTEIN LIN-41"/>
    <property type="match status" value="1"/>
</dbReference>
<dbReference type="InterPro" id="IPR001258">
    <property type="entry name" value="NHL_repeat"/>
</dbReference>
<sequence>MRILPGRCLFIALAVAFFIAPYVHGQQTAGPSGTDRNAVFAREEFRLGVQAYNRFSFNEAILSFERALSFRPGEPLILDWLGRAYYRSGMEDTALRQWQAALEFYERGSNEALLLASRIETVWNRRSLFPDLDENARYVDAGRYPGRYDDLTVYRQPTAVLPLEDGSAWVVAFGSNEIVRIDVNGIIRQRQRGPLNGFDRPYDIVRGPDGRLYVSEYHGGRVSILSSRGEWQGYIGSKGRGDGQFVGPQNMAVDEDGYLYVVDYGNRRVSKFDADGTYLLSFGGKTGTFPGFTSPTGIAAGNGSVYVADSVNRTVYRFDRNGSYLGITLSEGLQGPESLRFTSDGRLLAADTNRVVIIDPQSAVVHELGVVGNSRVRLVGADVDRNGNILAVNFQADEISVMTRLDDMAAGLFVQIERIVSDNFPEVTLELQVQDRQRRPIVGLDGRNFLLSEEGRAAGEQSFLGAAYLSDRTDISLLIERSPQTAGFRNDLAVAARDAAAASGRVVSVVSAGEQPFLERSADAAQLDRAARGTDSQYSPRWRFDLGLRLAATDLLPGEKKRAVVFLTSGALNELSFSQYSLSELAAYLANNGIVFYAVIIGNASPSREVEYLCSQTGGSVLPLYRPAGIGPVIEGLKEKPNGTYILRYRSGLPTDFGRAYLPVEAEVYLLERSGRDGTGYFPPLE</sequence>